<dbReference type="PANTHER" id="PTHR15239">
    <property type="entry name" value="NUCLEAR EXPORT MEDIATOR FACTOR NEMF"/>
    <property type="match status" value="1"/>
</dbReference>
<evidence type="ECO:0000256" key="4">
    <source>
        <dbReference type="ARBA" id="ARBA00022917"/>
    </source>
</evidence>
<proteinExistence type="inferred from homology"/>
<evidence type="ECO:0000313" key="8">
    <source>
        <dbReference type="Proteomes" id="UP001147148"/>
    </source>
</evidence>
<comment type="function">
    <text evidence="5">Key component of the ribosome quality control system (RQC), a ribosome-associated complex that mediates the extraction of incompletely synthesized nascent chains from stalled ribosomes and their subsequent degradation. RqcH recruits Ala-charged tRNA, and with RqcP directs the elongation of stalled nascent chains on 50S ribosomal subunits, leading to non-templated C-terminal alanine extensions (Ala tail). The Ala tail promotes nascent chain degradation. May add between 1 and at least 8 Ala residues. Binds to stalled 50S ribosomal subunits.</text>
</comment>
<keyword evidence="2 5" id="KW-0699">rRNA-binding</keyword>
<evidence type="ECO:0000313" key="7">
    <source>
        <dbReference type="EMBL" id="MDF0479084.1"/>
    </source>
</evidence>
<reference evidence="7" key="1">
    <citation type="submission" date="2022-10" db="EMBL/GenBank/DDBJ databases">
        <title>Vagococcus sp. isolated from poultry meat.</title>
        <authorList>
            <person name="Johansson P."/>
            <person name="Bjorkroth J."/>
        </authorList>
    </citation>
    <scope>NUCLEOTIDE SEQUENCE</scope>
    <source>
        <strain evidence="7">PNs007</strain>
    </source>
</reference>
<keyword evidence="3 5" id="KW-0694">RNA-binding</keyword>
<sequence length="565" mass="64660">MAFDGVFTHAMINELSGTLMNGRLSKIHQPFDNELILVIRNQGKNHKLLLSAHSAYARIQLTTVDYQNPSTPPNFCMMLRKYLEGAILQKMKQIENDRIVHFEFSKRNELGDLENVVLVVELMGRHSNIILVNKESNKILDCIKHVGPSQNSYRILLPGAEYVRPPKNVEQRDPFTTDYTLIFELLATAEELTPHYFQQTFQGLGQDTARELAYQMAENPTALLATWKDFWSKIVSNPVPTLTIFENKEYFTPITYDYLGPEKYTFDSLSALLEMFYEGKAEKERVKQQAGALVKKIAGESKKIKAKQKKFKQALLDTENAEVFRQKGELLTTFLHEVPRGAKVVTVDNYYEENTPITISLREDLSPSQNAQKYFQKYGKLKNSVKIIEEQLEIAEQEVNYLDSVLSQLELATPSEVDYIKEELISEKYIRPTKQQKAKKNQKSKPEKYMATDGTIILVGKNNLQNDQLTLKTADKNHFWLHAKDIPGSHVIVQSAHPSEDTLIEAANLAAYYSKFRLSSSVPVDYVQVKHIKKPNGSKPGYVIYENQKTLFVTPDKEKVHSLKK</sequence>
<dbReference type="Pfam" id="PF05670">
    <property type="entry name" value="NFACT-R_1"/>
    <property type="match status" value="1"/>
</dbReference>
<keyword evidence="8" id="KW-1185">Reference proteome</keyword>
<protein>
    <recommendedName>
        <fullName evidence="5">Rqc2 homolog RqcH</fullName>
        <shortName evidence="5">RqcH</shortName>
    </recommendedName>
</protein>
<keyword evidence="4 5" id="KW-0648">Protein biosynthesis</keyword>
<name>A0ABT5WZA1_9ENTE</name>
<dbReference type="Proteomes" id="UP001147148">
    <property type="component" value="Unassembled WGS sequence"/>
</dbReference>
<dbReference type="EMBL" id="JAPDSH010000001">
    <property type="protein sequence ID" value="MDF0479084.1"/>
    <property type="molecule type" value="Genomic_DNA"/>
</dbReference>
<accession>A0ABT5WZA1</accession>
<dbReference type="RefSeq" id="WP_275470728.1">
    <property type="nucleotide sequence ID" value="NZ_JAPDSH010000001.1"/>
</dbReference>
<feature type="domain" description="NFACT RNA-binding" evidence="6">
    <location>
        <begin position="449"/>
        <end position="537"/>
    </location>
</feature>
<dbReference type="InterPro" id="IPR008532">
    <property type="entry name" value="NFACT_RNA-bd"/>
</dbReference>
<dbReference type="InterPro" id="IPR051608">
    <property type="entry name" value="RQC_Subunit_NEMF"/>
</dbReference>
<evidence type="ECO:0000256" key="5">
    <source>
        <dbReference type="HAMAP-Rule" id="MF_00844"/>
    </source>
</evidence>
<comment type="similarity">
    <text evidence="5">Belongs to the NEMF family.</text>
</comment>
<dbReference type="PANTHER" id="PTHR15239:SF6">
    <property type="entry name" value="RIBOSOME QUALITY CONTROL COMPLEX SUBUNIT NEMF"/>
    <property type="match status" value="1"/>
</dbReference>
<dbReference type="Gene3D" id="2.30.310.10">
    <property type="entry name" value="ibrinogen binding protein from staphylococcus aureus domain"/>
    <property type="match status" value="1"/>
</dbReference>
<organism evidence="7 8">
    <name type="scientific">Vagococcus proximus</name>
    <dbReference type="NCBI Taxonomy" id="2991417"/>
    <lineage>
        <taxon>Bacteria</taxon>
        <taxon>Bacillati</taxon>
        <taxon>Bacillota</taxon>
        <taxon>Bacilli</taxon>
        <taxon>Lactobacillales</taxon>
        <taxon>Enterococcaceae</taxon>
        <taxon>Vagococcus</taxon>
    </lineage>
</organism>
<gene>
    <name evidence="5" type="primary">rqcH</name>
    <name evidence="7" type="ORF">OL233_02190</name>
</gene>
<evidence type="ECO:0000256" key="3">
    <source>
        <dbReference type="ARBA" id="ARBA00022884"/>
    </source>
</evidence>
<comment type="subunit">
    <text evidence="5">Associates with stalled 50S ribosomal subunits. Binds to RqcP.</text>
</comment>
<evidence type="ECO:0000259" key="6">
    <source>
        <dbReference type="Pfam" id="PF05670"/>
    </source>
</evidence>
<keyword evidence="1 5" id="KW-0820">tRNA-binding</keyword>
<dbReference type="Gene3D" id="3.40.970.40">
    <property type="entry name" value="fibrinogen binding protein from staphylococcus aureus domain like"/>
    <property type="match status" value="1"/>
</dbReference>
<dbReference type="InterPro" id="IPR043682">
    <property type="entry name" value="RqcH_bacterial"/>
</dbReference>
<dbReference type="HAMAP" id="MF_00844_B">
    <property type="entry name" value="RqcH_B"/>
    <property type="match status" value="1"/>
</dbReference>
<evidence type="ECO:0000256" key="2">
    <source>
        <dbReference type="ARBA" id="ARBA00022730"/>
    </source>
</evidence>
<dbReference type="Pfam" id="PF05833">
    <property type="entry name" value="NFACT_N"/>
    <property type="match status" value="1"/>
</dbReference>
<comment type="caution">
    <text evidence="7">The sequence shown here is derived from an EMBL/GenBank/DDBJ whole genome shotgun (WGS) entry which is preliminary data.</text>
</comment>
<evidence type="ECO:0000256" key="1">
    <source>
        <dbReference type="ARBA" id="ARBA00022555"/>
    </source>
</evidence>